<proteinExistence type="predicted"/>
<dbReference type="InterPro" id="IPR051095">
    <property type="entry name" value="Dros_DevTransReg"/>
</dbReference>
<dbReference type="Proteomes" id="UP000318571">
    <property type="component" value="Chromosome 6"/>
</dbReference>
<feature type="compositionally biased region" description="Low complexity" evidence="3">
    <location>
        <begin position="301"/>
        <end position="311"/>
    </location>
</feature>
<dbReference type="OrthoDB" id="6359816at2759"/>
<dbReference type="InterPro" id="IPR000210">
    <property type="entry name" value="BTB/POZ_dom"/>
</dbReference>
<dbReference type="SMART" id="SM00225">
    <property type="entry name" value="BTB"/>
    <property type="match status" value="1"/>
</dbReference>
<feature type="compositionally biased region" description="Basic and acidic residues" evidence="3">
    <location>
        <begin position="1"/>
        <end position="11"/>
    </location>
</feature>
<feature type="region of interest" description="Disordered" evidence="3">
    <location>
        <begin position="251"/>
        <end position="284"/>
    </location>
</feature>
<feature type="compositionally biased region" description="Basic residues" evidence="3">
    <location>
        <begin position="25"/>
        <end position="35"/>
    </location>
</feature>
<keyword evidence="7" id="KW-1185">Reference proteome</keyword>
<dbReference type="AlphaFoldDB" id="A0A553PPW2"/>
<feature type="domain" description="C2H2-type" evidence="5">
    <location>
        <begin position="555"/>
        <end position="582"/>
    </location>
</feature>
<evidence type="ECO:0008006" key="8">
    <source>
        <dbReference type="Google" id="ProtNLM"/>
    </source>
</evidence>
<dbReference type="EMBL" id="VCGU01000002">
    <property type="protein sequence ID" value="TRY79720.1"/>
    <property type="molecule type" value="Genomic_DNA"/>
</dbReference>
<keyword evidence="2" id="KW-0862">Zinc</keyword>
<keyword evidence="2" id="KW-0863">Zinc-finger</keyword>
<gene>
    <name evidence="6" type="ORF">TCAL_01983</name>
</gene>
<dbReference type="CDD" id="cd18315">
    <property type="entry name" value="BTB_POZ_BAB-like"/>
    <property type="match status" value="1"/>
</dbReference>
<dbReference type="PANTHER" id="PTHR23110:SF109">
    <property type="entry name" value="FI07618P-RELATED"/>
    <property type="match status" value="1"/>
</dbReference>
<feature type="region of interest" description="Disordered" evidence="3">
    <location>
        <begin position="299"/>
        <end position="335"/>
    </location>
</feature>
<feature type="compositionally biased region" description="Low complexity" evidence="3">
    <location>
        <begin position="468"/>
        <end position="498"/>
    </location>
</feature>
<evidence type="ECO:0000256" key="3">
    <source>
        <dbReference type="SAM" id="MobiDB-lite"/>
    </source>
</evidence>
<feature type="region of interest" description="Disordered" evidence="3">
    <location>
        <begin position="1"/>
        <end position="122"/>
    </location>
</feature>
<feature type="region of interest" description="Disordered" evidence="3">
    <location>
        <begin position="350"/>
        <end position="408"/>
    </location>
</feature>
<dbReference type="Gene3D" id="3.30.710.10">
    <property type="entry name" value="Potassium Channel Kv1.1, Chain A"/>
    <property type="match status" value="1"/>
</dbReference>
<feature type="compositionally biased region" description="Basic and acidic residues" evidence="3">
    <location>
        <begin position="362"/>
        <end position="373"/>
    </location>
</feature>
<keyword evidence="1" id="KW-0539">Nucleus</keyword>
<evidence type="ECO:0000259" key="5">
    <source>
        <dbReference type="PROSITE" id="PS50157"/>
    </source>
</evidence>
<evidence type="ECO:0000313" key="7">
    <source>
        <dbReference type="Proteomes" id="UP000318571"/>
    </source>
</evidence>
<keyword evidence="2" id="KW-0479">Metal-binding</keyword>
<dbReference type="GO" id="GO:0006357">
    <property type="term" value="P:regulation of transcription by RNA polymerase II"/>
    <property type="evidence" value="ECO:0007669"/>
    <property type="project" value="TreeGrafter"/>
</dbReference>
<evidence type="ECO:0000259" key="4">
    <source>
        <dbReference type="PROSITE" id="PS50097"/>
    </source>
</evidence>
<dbReference type="InterPro" id="IPR011333">
    <property type="entry name" value="SKP1/BTB/POZ_sf"/>
</dbReference>
<feature type="compositionally biased region" description="Low complexity" evidence="3">
    <location>
        <begin position="49"/>
        <end position="79"/>
    </location>
</feature>
<evidence type="ECO:0000256" key="1">
    <source>
        <dbReference type="ARBA" id="ARBA00023242"/>
    </source>
</evidence>
<accession>A0A553PPW2</accession>
<dbReference type="InterPro" id="IPR036236">
    <property type="entry name" value="Znf_C2H2_sf"/>
</dbReference>
<dbReference type="SUPFAM" id="SSF54695">
    <property type="entry name" value="POZ domain"/>
    <property type="match status" value="1"/>
</dbReference>
<feature type="region of interest" description="Disordered" evidence="3">
    <location>
        <begin position="468"/>
        <end position="520"/>
    </location>
</feature>
<dbReference type="SUPFAM" id="SSF57667">
    <property type="entry name" value="beta-beta-alpha zinc fingers"/>
    <property type="match status" value="1"/>
</dbReference>
<sequence>MMNNSHAREDYPMEASASPIPMGAHPHHASLHRSHSPMAVNPADSNSRPNSTPATPQSTSSTPHLPPSVSLVPPSSLGSSNGGREPPYSSLADSVPNSNHHPHALHHQSPLHAHHLHHTDIKSESDDTIEELLLKWDDHHRSFFEGAEDLCHNEHLVDVTLSCGEHSFPAHKLVLSVCSPYFRSLFLRNPCKHPIVVLKDVSYRYMKLLLMYMYRGEVSCPQEDLQGLLRTARSLQIRGLVELERRREAEGLTSVDGSPIKRAPSDIHDGASTTSCDVESREGNDFNIDDVRSRLHGQLEIQPISQPSSSSYSHGTREREGNGLGPAHSSSWLDSARHSDNLTSKIAAAASSSNEMVPADHGPGDLRIKDLDRLSYNGNGNNGTDLSTHHRRSPMNPPPRNRSRPNSTAAAAAAAASNAALLAAAQAAGMPSSALDPSDPMSSMNALLAAAQAHGTSGLPASTLASLLPSSSTNVSSPSSSSVAASSAPPVSVSTALSTGRSTGTNGQSNPTNSASGGASGGVDISQAAAVANLQLYYYMQKVASAGMGNPKERKECPICGKTLYDRSTWNRHMRIHTGEKPYPCRFCGRRFRTNYNKIGHEKKCPDRHARALLNQQQNTTNGPAQQENAIYR</sequence>
<comment type="caution">
    <text evidence="6">The sequence shown here is derived from an EMBL/GenBank/DDBJ whole genome shotgun (WGS) entry which is preliminary data.</text>
</comment>
<dbReference type="GO" id="GO:0008270">
    <property type="term" value="F:zinc ion binding"/>
    <property type="evidence" value="ECO:0007669"/>
    <property type="project" value="UniProtKB-KW"/>
</dbReference>
<reference evidence="6 7" key="1">
    <citation type="journal article" date="2018" name="Nat. Ecol. Evol.">
        <title>Genomic signatures of mitonuclear coevolution across populations of Tigriopus californicus.</title>
        <authorList>
            <person name="Barreto F.S."/>
            <person name="Watson E.T."/>
            <person name="Lima T.G."/>
            <person name="Willett C.S."/>
            <person name="Edmands S."/>
            <person name="Li W."/>
            <person name="Burton R.S."/>
        </authorList>
    </citation>
    <scope>NUCLEOTIDE SEQUENCE [LARGE SCALE GENOMIC DNA]</scope>
    <source>
        <strain evidence="6 7">San Diego</strain>
    </source>
</reference>
<feature type="compositionally biased region" description="Polar residues" evidence="3">
    <location>
        <begin position="376"/>
        <end position="386"/>
    </location>
</feature>
<dbReference type="OMA" id="MVSNTGY"/>
<dbReference type="Pfam" id="PF00651">
    <property type="entry name" value="BTB"/>
    <property type="match status" value="1"/>
</dbReference>
<protein>
    <recommendedName>
        <fullName evidence="8">BTB domain-containing protein</fullName>
    </recommendedName>
</protein>
<dbReference type="PANTHER" id="PTHR23110">
    <property type="entry name" value="BTB DOMAIN TRANSCRIPTION FACTOR"/>
    <property type="match status" value="1"/>
</dbReference>
<dbReference type="InterPro" id="IPR013087">
    <property type="entry name" value="Znf_C2H2_type"/>
</dbReference>
<dbReference type="GO" id="GO:0048666">
    <property type="term" value="P:neuron development"/>
    <property type="evidence" value="ECO:0007669"/>
    <property type="project" value="UniProtKB-ARBA"/>
</dbReference>
<dbReference type="GO" id="GO:0005634">
    <property type="term" value="C:nucleus"/>
    <property type="evidence" value="ECO:0007669"/>
    <property type="project" value="TreeGrafter"/>
</dbReference>
<dbReference type="GO" id="GO:0048513">
    <property type="term" value="P:animal organ development"/>
    <property type="evidence" value="ECO:0007669"/>
    <property type="project" value="UniProtKB-ARBA"/>
</dbReference>
<dbReference type="Gene3D" id="3.30.160.60">
    <property type="entry name" value="Classic Zinc Finger"/>
    <property type="match status" value="2"/>
</dbReference>
<name>A0A553PPW2_TIGCA</name>
<evidence type="ECO:0000313" key="6">
    <source>
        <dbReference type="EMBL" id="TRY79720.1"/>
    </source>
</evidence>
<feature type="compositionally biased region" description="Polar residues" evidence="3">
    <location>
        <begin position="499"/>
        <end position="517"/>
    </location>
</feature>
<dbReference type="PROSITE" id="PS50157">
    <property type="entry name" value="ZINC_FINGER_C2H2_2"/>
    <property type="match status" value="1"/>
</dbReference>
<organism evidence="6 7">
    <name type="scientific">Tigriopus californicus</name>
    <name type="common">Marine copepod</name>
    <dbReference type="NCBI Taxonomy" id="6832"/>
    <lineage>
        <taxon>Eukaryota</taxon>
        <taxon>Metazoa</taxon>
        <taxon>Ecdysozoa</taxon>
        <taxon>Arthropoda</taxon>
        <taxon>Crustacea</taxon>
        <taxon>Multicrustacea</taxon>
        <taxon>Hexanauplia</taxon>
        <taxon>Copepoda</taxon>
        <taxon>Harpacticoida</taxon>
        <taxon>Harpacticidae</taxon>
        <taxon>Tigriopus</taxon>
    </lineage>
</organism>
<dbReference type="GO" id="GO:0003006">
    <property type="term" value="P:developmental process involved in reproduction"/>
    <property type="evidence" value="ECO:0007669"/>
    <property type="project" value="UniProtKB-ARBA"/>
</dbReference>
<dbReference type="SMART" id="SM00355">
    <property type="entry name" value="ZnF_C2H2"/>
    <property type="match status" value="2"/>
</dbReference>
<feature type="domain" description="BTB" evidence="4">
    <location>
        <begin position="157"/>
        <end position="222"/>
    </location>
</feature>
<evidence type="ECO:0000256" key="2">
    <source>
        <dbReference type="PROSITE-ProRule" id="PRU00042"/>
    </source>
</evidence>
<dbReference type="PROSITE" id="PS50097">
    <property type="entry name" value="BTB"/>
    <property type="match status" value="1"/>
</dbReference>
<dbReference type="PROSITE" id="PS00028">
    <property type="entry name" value="ZINC_FINGER_C2H2_1"/>
    <property type="match status" value="1"/>
</dbReference>